<keyword evidence="5" id="KW-1185">Reference proteome</keyword>
<feature type="transmembrane region" description="Helical" evidence="3">
    <location>
        <begin position="292"/>
        <end position="314"/>
    </location>
</feature>
<evidence type="ECO:0000256" key="3">
    <source>
        <dbReference type="SAM" id="Phobius"/>
    </source>
</evidence>
<feature type="transmembrane region" description="Helical" evidence="3">
    <location>
        <begin position="359"/>
        <end position="378"/>
    </location>
</feature>
<comment type="caution">
    <text evidence="4">The sequence shown here is derived from an EMBL/GenBank/DDBJ whole genome shotgun (WGS) entry which is preliminary data.</text>
</comment>
<feature type="transmembrane region" description="Helical" evidence="3">
    <location>
        <begin position="12"/>
        <end position="33"/>
    </location>
</feature>
<feature type="transmembrane region" description="Helical" evidence="3">
    <location>
        <begin position="449"/>
        <end position="473"/>
    </location>
</feature>
<evidence type="ECO:0000256" key="1">
    <source>
        <dbReference type="ARBA" id="ARBA00004141"/>
    </source>
</evidence>
<feature type="transmembrane region" description="Helical" evidence="3">
    <location>
        <begin position="384"/>
        <end position="406"/>
    </location>
</feature>
<comment type="subcellular location">
    <subcellularLocation>
        <location evidence="1">Membrane</location>
        <topology evidence="1">Multi-pass membrane protein</topology>
    </subcellularLocation>
</comment>
<feature type="transmembrane region" description="Helical" evidence="3">
    <location>
        <begin position="109"/>
        <end position="130"/>
    </location>
</feature>
<keyword evidence="3" id="KW-0812">Transmembrane</keyword>
<name>A0A9Q1ISQ9_SYNKA</name>
<feature type="region of interest" description="Disordered" evidence="2">
    <location>
        <begin position="214"/>
        <end position="236"/>
    </location>
</feature>
<evidence type="ECO:0000313" key="5">
    <source>
        <dbReference type="Proteomes" id="UP001152622"/>
    </source>
</evidence>
<feature type="transmembrane region" description="Helical" evidence="3">
    <location>
        <begin position="53"/>
        <end position="77"/>
    </location>
</feature>
<reference evidence="4" key="1">
    <citation type="journal article" date="2023" name="Science">
        <title>Genome structures resolve the early diversification of teleost fishes.</title>
        <authorList>
            <person name="Parey E."/>
            <person name="Louis A."/>
            <person name="Montfort J."/>
            <person name="Bouchez O."/>
            <person name="Roques C."/>
            <person name="Iampietro C."/>
            <person name="Lluch J."/>
            <person name="Castinel A."/>
            <person name="Donnadieu C."/>
            <person name="Desvignes T."/>
            <person name="Floi Bucao C."/>
            <person name="Jouanno E."/>
            <person name="Wen M."/>
            <person name="Mejri S."/>
            <person name="Dirks R."/>
            <person name="Jansen H."/>
            <person name="Henkel C."/>
            <person name="Chen W.J."/>
            <person name="Zahm M."/>
            <person name="Cabau C."/>
            <person name="Klopp C."/>
            <person name="Thompson A.W."/>
            <person name="Robinson-Rechavi M."/>
            <person name="Braasch I."/>
            <person name="Lecointre G."/>
            <person name="Bobe J."/>
            <person name="Postlethwait J.H."/>
            <person name="Berthelot C."/>
            <person name="Roest Crollius H."/>
            <person name="Guiguen Y."/>
        </authorList>
    </citation>
    <scope>NUCLEOTIDE SEQUENCE</scope>
    <source>
        <strain evidence="4">WJC10195</strain>
    </source>
</reference>
<dbReference type="Proteomes" id="UP001152622">
    <property type="component" value="Chromosome 9"/>
</dbReference>
<dbReference type="PANTHER" id="PTHR11360:SF158">
    <property type="entry name" value="MONOCARBOXYLATE TRANSPORTER 9"/>
    <property type="match status" value="1"/>
</dbReference>
<organism evidence="4 5">
    <name type="scientific">Synaphobranchus kaupii</name>
    <name type="common">Kaup's arrowtooth eel</name>
    <dbReference type="NCBI Taxonomy" id="118154"/>
    <lineage>
        <taxon>Eukaryota</taxon>
        <taxon>Metazoa</taxon>
        <taxon>Chordata</taxon>
        <taxon>Craniata</taxon>
        <taxon>Vertebrata</taxon>
        <taxon>Euteleostomi</taxon>
        <taxon>Actinopterygii</taxon>
        <taxon>Neopterygii</taxon>
        <taxon>Teleostei</taxon>
        <taxon>Anguilliformes</taxon>
        <taxon>Synaphobranchidae</taxon>
        <taxon>Synaphobranchus</taxon>
    </lineage>
</organism>
<dbReference type="SUPFAM" id="SSF103473">
    <property type="entry name" value="MFS general substrate transporter"/>
    <property type="match status" value="1"/>
</dbReference>
<dbReference type="InterPro" id="IPR011701">
    <property type="entry name" value="MFS"/>
</dbReference>
<feature type="transmembrane region" description="Helical" evidence="3">
    <location>
        <begin position="84"/>
        <end position="103"/>
    </location>
</feature>
<feature type="transmembrane region" description="Helical" evidence="3">
    <location>
        <begin position="418"/>
        <end position="437"/>
    </location>
</feature>
<dbReference type="OrthoDB" id="6509908at2759"/>
<accession>A0A9Q1ISQ9</accession>
<evidence type="ECO:0008006" key="6">
    <source>
        <dbReference type="Google" id="ProtNLM"/>
    </source>
</evidence>
<feature type="transmembrane region" description="Helical" evidence="3">
    <location>
        <begin position="166"/>
        <end position="188"/>
    </location>
</feature>
<dbReference type="InterPro" id="IPR050327">
    <property type="entry name" value="Proton-linked_MCT"/>
</dbReference>
<keyword evidence="3" id="KW-0472">Membrane</keyword>
<protein>
    <recommendedName>
        <fullName evidence="6">Monocarboxylate transporter 9</fullName>
    </recommendedName>
</protein>
<evidence type="ECO:0000256" key="2">
    <source>
        <dbReference type="SAM" id="MobiDB-lite"/>
    </source>
</evidence>
<dbReference type="PANTHER" id="PTHR11360">
    <property type="entry name" value="MONOCARBOXYLATE TRANSPORTER"/>
    <property type="match status" value="1"/>
</dbReference>
<feature type="transmembrane region" description="Helical" evidence="3">
    <location>
        <begin position="326"/>
        <end position="347"/>
    </location>
</feature>
<dbReference type="Pfam" id="PF07690">
    <property type="entry name" value="MFS_1"/>
    <property type="match status" value="1"/>
</dbReference>
<feature type="transmembrane region" description="Helical" evidence="3">
    <location>
        <begin position="142"/>
        <end position="160"/>
    </location>
</feature>
<dbReference type="GO" id="GO:0016020">
    <property type="term" value="C:membrane"/>
    <property type="evidence" value="ECO:0007669"/>
    <property type="project" value="UniProtKB-SubCell"/>
</dbReference>
<sequence length="501" mass="53530">MSPQTLDKAPDGGWGWVIVVASFAGQFLAYGSPQSVGVLYPEWLDAFQEGKGLTAWVGSVVYGAGLIASPICSACVINFGARPVTVFSGIMVAGGLILSAFAPNVPFLIFSYGVVDTAGLGCGLVYAATVTITCQYFDKRRGLALGIVTTGTSVGGFLYATTQNKLIELFGLEGCLLIIGAFSLNLMACAGPMRPLHPPGYYLKQKAAYERTEEQVFSQPEKPGASEEPLQPTAASNGVAKDPLITVEAKDTPVDGERSLLGGSPLVLAVRKRQRAYCKYMRSTGRFLEDRVFTALCVSLFLFTLGAFPPVLFMEDVAQSEGLIDGVSVIPLVSIVALTTGLGKLALGAVMDLRWIDSTHLYAFTMVGTGTTLLLIPVSESYAALQVLSGLVGFFSGNWSITPYVTTKIVGIEQLTEAYGVLMFFGGFGTILGPPVVGWFYDCTQSYDVAFYFSGSCVVLGGVLLFLSALPCWERRKRENSRPEIHMNMGHLVTARLSCLA</sequence>
<gene>
    <name evidence="4" type="ORF">SKAU_G00260150</name>
</gene>
<dbReference type="GO" id="GO:0008028">
    <property type="term" value="F:monocarboxylic acid transmembrane transporter activity"/>
    <property type="evidence" value="ECO:0007669"/>
    <property type="project" value="TreeGrafter"/>
</dbReference>
<dbReference type="Gene3D" id="1.20.1250.20">
    <property type="entry name" value="MFS general substrate transporter like domains"/>
    <property type="match status" value="2"/>
</dbReference>
<dbReference type="AlphaFoldDB" id="A0A9Q1ISQ9"/>
<proteinExistence type="predicted"/>
<dbReference type="InterPro" id="IPR036259">
    <property type="entry name" value="MFS_trans_sf"/>
</dbReference>
<evidence type="ECO:0000313" key="4">
    <source>
        <dbReference type="EMBL" id="KAJ8350885.1"/>
    </source>
</evidence>
<keyword evidence="3" id="KW-1133">Transmembrane helix</keyword>
<dbReference type="EMBL" id="JAINUF010000009">
    <property type="protein sequence ID" value="KAJ8350885.1"/>
    <property type="molecule type" value="Genomic_DNA"/>
</dbReference>